<dbReference type="STRING" id="1618481.US54_C0003G0030"/>
<dbReference type="GO" id="GO:0009103">
    <property type="term" value="P:lipopolysaccharide biosynthetic process"/>
    <property type="evidence" value="ECO:0007669"/>
    <property type="project" value="TreeGrafter"/>
</dbReference>
<evidence type="ECO:0000313" key="5">
    <source>
        <dbReference type="Proteomes" id="UP000034471"/>
    </source>
</evidence>
<dbReference type="Pfam" id="PF00534">
    <property type="entry name" value="Glycos_transf_1"/>
    <property type="match status" value="1"/>
</dbReference>
<evidence type="ECO:0000313" key="4">
    <source>
        <dbReference type="EMBL" id="KKQ38802.1"/>
    </source>
</evidence>
<sequence>MNIGIDGNEANVDNHVGVSVYTLELLKHYAKMKRSDITFTIFLRDEPKKCMPKEHDQFTYEVVPAKILWTQIFLPYHLLFRNDIDVFFAPAHYSPRFMRQPLIVTIHDLSYKYFPKEFLKKDLYKLENWSNYSIMKAKKIIAVSKTTKKDILTQFCLNDKDIHVVYNGFSKTKTHNEKTDDVLKKYDLRTKKYVLFVGTLQPRKNIPILIESFHEFRKLHPEFKLVLVGKKGWMFDSIFTKVQELNLEDRVVFPGFVSDDALSNLYQNAFCFVLPSLYEGFGIPLLESMSNGCPVITSYASSLPEIGGEACLYFDPHDIHDLLEKLEKLFTDKKLYTTLIASGKKRVHEFSWDKCAEETLDVIQSICQV</sequence>
<keyword evidence="1 4" id="KW-0808">Transferase</keyword>
<feature type="domain" description="Glycosyl transferase family 1" evidence="2">
    <location>
        <begin position="189"/>
        <end position="346"/>
    </location>
</feature>
<organism evidence="4 5">
    <name type="scientific">Candidatus Roizmanbacteria bacterium GW2011_GWA2_37_7</name>
    <dbReference type="NCBI Taxonomy" id="1618481"/>
    <lineage>
        <taxon>Bacteria</taxon>
        <taxon>Candidatus Roizmaniibacteriota</taxon>
    </lineage>
</organism>
<dbReference type="Pfam" id="PF13439">
    <property type="entry name" value="Glyco_transf_4"/>
    <property type="match status" value="1"/>
</dbReference>
<evidence type="ECO:0000259" key="3">
    <source>
        <dbReference type="Pfam" id="PF13439"/>
    </source>
</evidence>
<dbReference type="InterPro" id="IPR028098">
    <property type="entry name" value="Glyco_trans_4-like_N"/>
</dbReference>
<dbReference type="PANTHER" id="PTHR46401:SF2">
    <property type="entry name" value="GLYCOSYLTRANSFERASE WBBK-RELATED"/>
    <property type="match status" value="1"/>
</dbReference>
<gene>
    <name evidence="4" type="ORF">US54_C0003G0030</name>
</gene>
<evidence type="ECO:0000259" key="2">
    <source>
        <dbReference type="Pfam" id="PF00534"/>
    </source>
</evidence>
<dbReference type="PANTHER" id="PTHR46401">
    <property type="entry name" value="GLYCOSYLTRANSFERASE WBBK-RELATED"/>
    <property type="match status" value="1"/>
</dbReference>
<dbReference type="Gene3D" id="3.40.50.2000">
    <property type="entry name" value="Glycogen Phosphorylase B"/>
    <property type="match status" value="2"/>
</dbReference>
<dbReference type="Proteomes" id="UP000034471">
    <property type="component" value="Unassembled WGS sequence"/>
</dbReference>
<dbReference type="AlphaFoldDB" id="A0A0G0H9J1"/>
<dbReference type="EMBL" id="LBTJ01000003">
    <property type="protein sequence ID" value="KKQ38802.1"/>
    <property type="molecule type" value="Genomic_DNA"/>
</dbReference>
<protein>
    <submittedName>
        <fullName evidence="4">Mannosyltransferase B-like protein</fullName>
    </submittedName>
</protein>
<dbReference type="GO" id="GO:0016757">
    <property type="term" value="F:glycosyltransferase activity"/>
    <property type="evidence" value="ECO:0007669"/>
    <property type="project" value="UniProtKB-KW"/>
</dbReference>
<dbReference type="InterPro" id="IPR001296">
    <property type="entry name" value="Glyco_trans_1"/>
</dbReference>
<dbReference type="FunFam" id="3.40.50.2000:FF:000119">
    <property type="entry name" value="Glycosyl transferase group 1"/>
    <property type="match status" value="1"/>
</dbReference>
<reference evidence="4 5" key="1">
    <citation type="journal article" date="2015" name="Nature">
        <title>rRNA introns, odd ribosomes, and small enigmatic genomes across a large radiation of phyla.</title>
        <authorList>
            <person name="Brown C.T."/>
            <person name="Hug L.A."/>
            <person name="Thomas B.C."/>
            <person name="Sharon I."/>
            <person name="Castelle C.J."/>
            <person name="Singh A."/>
            <person name="Wilkins M.J."/>
            <person name="Williams K.H."/>
            <person name="Banfield J.F."/>
        </authorList>
    </citation>
    <scope>NUCLEOTIDE SEQUENCE [LARGE SCALE GENOMIC DNA]</scope>
</reference>
<proteinExistence type="predicted"/>
<evidence type="ECO:0000256" key="1">
    <source>
        <dbReference type="ARBA" id="ARBA00022679"/>
    </source>
</evidence>
<name>A0A0G0H9J1_9BACT</name>
<keyword evidence="4" id="KW-0328">Glycosyltransferase</keyword>
<feature type="domain" description="Glycosyltransferase subfamily 4-like N-terminal" evidence="3">
    <location>
        <begin position="17"/>
        <end position="169"/>
    </location>
</feature>
<dbReference type="CDD" id="cd03809">
    <property type="entry name" value="GT4_MtfB-like"/>
    <property type="match status" value="1"/>
</dbReference>
<dbReference type="SUPFAM" id="SSF53756">
    <property type="entry name" value="UDP-Glycosyltransferase/glycogen phosphorylase"/>
    <property type="match status" value="1"/>
</dbReference>
<accession>A0A0G0H9J1</accession>
<comment type="caution">
    <text evidence="4">The sequence shown here is derived from an EMBL/GenBank/DDBJ whole genome shotgun (WGS) entry which is preliminary data.</text>
</comment>